<reference evidence="2" key="1">
    <citation type="submission" date="2022-07" db="EMBL/GenBank/DDBJ databases">
        <authorList>
            <person name="Macas J."/>
            <person name="Novak P."/>
            <person name="Neumann P."/>
        </authorList>
    </citation>
    <scope>NUCLEOTIDE SEQUENCE</scope>
</reference>
<organism evidence="2 3">
    <name type="scientific">Cuscuta epithymum</name>
    <dbReference type="NCBI Taxonomy" id="186058"/>
    <lineage>
        <taxon>Eukaryota</taxon>
        <taxon>Viridiplantae</taxon>
        <taxon>Streptophyta</taxon>
        <taxon>Embryophyta</taxon>
        <taxon>Tracheophyta</taxon>
        <taxon>Spermatophyta</taxon>
        <taxon>Magnoliopsida</taxon>
        <taxon>eudicotyledons</taxon>
        <taxon>Gunneridae</taxon>
        <taxon>Pentapetalae</taxon>
        <taxon>asterids</taxon>
        <taxon>lamiids</taxon>
        <taxon>Solanales</taxon>
        <taxon>Convolvulaceae</taxon>
        <taxon>Cuscuteae</taxon>
        <taxon>Cuscuta</taxon>
        <taxon>Cuscuta subgen. Cuscuta</taxon>
    </lineage>
</organism>
<sequence>MHMKEEKMLVVERCSSLRVGQGETSKRRKLDAEEAGEEETLELEFEDVIVDLHDSDSDWEFYEDHKQRGQIVERYSEKQDKLTNHVPDSCSATQRCSRFLHNTMKDSQLWSTPPKSMFELYRVELVLNKATESTFSGELHGSIGLIDQTFEVPDSPQIFYFKVSEADSVPFNLSYRKEFFLVPLSGPQPRPLLEEDHMYGIFFALKIGNKDLFEDGVAFKNKEVFGTDDEVTTEVIRYSPTFVSEDPCDPILVRQLVGGTGSNPITVLAYISLFRGSWASVDVVLRNGNRVVSSFYGYVYARSCIFDTWTCLLRIGSEDKLEPIMSDSGQRIPLTRSIVAVPWNSSLVVEAELYDQDGNLIFKATASSLARNSPQCHRQIIGGGAAFVDFRWGPPDE</sequence>
<dbReference type="EMBL" id="CAMAPF010001158">
    <property type="protein sequence ID" value="CAH9148278.1"/>
    <property type="molecule type" value="Genomic_DNA"/>
</dbReference>
<feature type="domain" description="DUF6598" evidence="1">
    <location>
        <begin position="156"/>
        <end position="370"/>
    </location>
</feature>
<evidence type="ECO:0000313" key="3">
    <source>
        <dbReference type="Proteomes" id="UP001152523"/>
    </source>
</evidence>
<dbReference type="AlphaFoldDB" id="A0AAV0GLD2"/>
<protein>
    <recommendedName>
        <fullName evidence="1">DUF6598 domain-containing protein</fullName>
    </recommendedName>
</protein>
<proteinExistence type="predicted"/>
<name>A0AAV0GLD2_9ASTE</name>
<evidence type="ECO:0000313" key="2">
    <source>
        <dbReference type="EMBL" id="CAH9148278.1"/>
    </source>
</evidence>
<evidence type="ECO:0000259" key="1">
    <source>
        <dbReference type="Pfam" id="PF20241"/>
    </source>
</evidence>
<keyword evidence="3" id="KW-1185">Reference proteome</keyword>
<dbReference type="Proteomes" id="UP001152523">
    <property type="component" value="Unassembled WGS sequence"/>
</dbReference>
<comment type="caution">
    <text evidence="2">The sequence shown here is derived from an EMBL/GenBank/DDBJ whole genome shotgun (WGS) entry which is preliminary data.</text>
</comment>
<dbReference type="InterPro" id="IPR046533">
    <property type="entry name" value="DUF6598"/>
</dbReference>
<accession>A0AAV0GLD2</accession>
<gene>
    <name evidence="2" type="ORF">CEPIT_LOCUS44386</name>
</gene>
<dbReference type="Pfam" id="PF20241">
    <property type="entry name" value="DUF6598"/>
    <property type="match status" value="1"/>
</dbReference>